<dbReference type="PANTHER" id="PTHR46796">
    <property type="entry name" value="HTH-TYPE TRANSCRIPTIONAL ACTIVATOR RHAS-RELATED"/>
    <property type="match status" value="1"/>
</dbReference>
<gene>
    <name evidence="6" type="ORF">H9865_02380</name>
</gene>
<dbReference type="Pfam" id="PF02311">
    <property type="entry name" value="AraC_binding"/>
    <property type="match status" value="1"/>
</dbReference>
<accession>A0A9D1V399</accession>
<keyword evidence="1" id="KW-0805">Transcription regulation</keyword>
<dbReference type="PROSITE" id="PS01124">
    <property type="entry name" value="HTH_ARAC_FAMILY_2"/>
    <property type="match status" value="1"/>
</dbReference>
<dbReference type="Pfam" id="PF12833">
    <property type="entry name" value="HTH_18"/>
    <property type="match status" value="1"/>
</dbReference>
<dbReference type="InterPro" id="IPR003313">
    <property type="entry name" value="AraC-bd"/>
</dbReference>
<dbReference type="EMBL" id="DXFW01000006">
    <property type="protein sequence ID" value="HIX04949.1"/>
    <property type="molecule type" value="Genomic_DNA"/>
</dbReference>
<reference evidence="6" key="1">
    <citation type="journal article" date="2021" name="PeerJ">
        <title>Extensive microbial diversity within the chicken gut microbiome revealed by metagenomics and culture.</title>
        <authorList>
            <person name="Gilroy R."/>
            <person name="Ravi A."/>
            <person name="Getino M."/>
            <person name="Pursley I."/>
            <person name="Horton D.L."/>
            <person name="Alikhan N.F."/>
            <person name="Baker D."/>
            <person name="Gharbi K."/>
            <person name="Hall N."/>
            <person name="Watson M."/>
            <person name="Adriaenssens E.M."/>
            <person name="Foster-Nyarko E."/>
            <person name="Jarju S."/>
            <person name="Secka A."/>
            <person name="Antonio M."/>
            <person name="Oren A."/>
            <person name="Chaudhuri R.R."/>
            <person name="La Ragione R."/>
            <person name="Hildebrand F."/>
            <person name="Pallen M.J."/>
        </authorList>
    </citation>
    <scope>NUCLEOTIDE SEQUENCE</scope>
    <source>
        <strain evidence="6">2239</strain>
    </source>
</reference>
<keyword evidence="4" id="KW-0804">Transcription</keyword>
<evidence type="ECO:0000256" key="3">
    <source>
        <dbReference type="ARBA" id="ARBA00023159"/>
    </source>
</evidence>
<dbReference type="InterPro" id="IPR050204">
    <property type="entry name" value="AraC_XylS_family_regulators"/>
</dbReference>
<name>A0A9D1V399_9FIRM</name>
<dbReference type="Gene3D" id="2.60.120.10">
    <property type="entry name" value="Jelly Rolls"/>
    <property type="match status" value="1"/>
</dbReference>
<dbReference type="InterPro" id="IPR014710">
    <property type="entry name" value="RmlC-like_jellyroll"/>
</dbReference>
<dbReference type="InterPro" id="IPR018060">
    <property type="entry name" value="HTH_AraC"/>
</dbReference>
<dbReference type="InterPro" id="IPR018062">
    <property type="entry name" value="HTH_AraC-typ_CS"/>
</dbReference>
<dbReference type="InterPro" id="IPR009057">
    <property type="entry name" value="Homeodomain-like_sf"/>
</dbReference>
<comment type="caution">
    <text evidence="6">The sequence shown here is derived from an EMBL/GenBank/DDBJ whole genome shotgun (WGS) entry which is preliminary data.</text>
</comment>
<dbReference type="SMART" id="SM00342">
    <property type="entry name" value="HTH_ARAC"/>
    <property type="match status" value="1"/>
</dbReference>
<dbReference type="PRINTS" id="PR00032">
    <property type="entry name" value="HTHARAC"/>
</dbReference>
<reference evidence="6" key="2">
    <citation type="submission" date="2021-04" db="EMBL/GenBank/DDBJ databases">
        <authorList>
            <person name="Gilroy R."/>
        </authorList>
    </citation>
    <scope>NUCLEOTIDE SEQUENCE</scope>
    <source>
        <strain evidence="6">2239</strain>
    </source>
</reference>
<dbReference type="InterPro" id="IPR020449">
    <property type="entry name" value="Tscrpt_reg_AraC-type_HTH"/>
</dbReference>
<evidence type="ECO:0000313" key="7">
    <source>
        <dbReference type="Proteomes" id="UP000824193"/>
    </source>
</evidence>
<evidence type="ECO:0000259" key="5">
    <source>
        <dbReference type="PROSITE" id="PS01124"/>
    </source>
</evidence>
<evidence type="ECO:0000313" key="6">
    <source>
        <dbReference type="EMBL" id="HIX04949.1"/>
    </source>
</evidence>
<dbReference type="AlphaFoldDB" id="A0A9D1V399"/>
<evidence type="ECO:0000256" key="4">
    <source>
        <dbReference type="ARBA" id="ARBA00023163"/>
    </source>
</evidence>
<dbReference type="PROSITE" id="PS00041">
    <property type="entry name" value="HTH_ARAC_FAMILY_1"/>
    <property type="match status" value="1"/>
</dbReference>
<dbReference type="GO" id="GO:0003700">
    <property type="term" value="F:DNA-binding transcription factor activity"/>
    <property type="evidence" value="ECO:0007669"/>
    <property type="project" value="InterPro"/>
</dbReference>
<evidence type="ECO:0000256" key="2">
    <source>
        <dbReference type="ARBA" id="ARBA00023125"/>
    </source>
</evidence>
<dbReference type="SUPFAM" id="SSF46689">
    <property type="entry name" value="Homeodomain-like"/>
    <property type="match status" value="2"/>
</dbReference>
<keyword evidence="3" id="KW-0010">Activator</keyword>
<keyword evidence="2" id="KW-0238">DNA-binding</keyword>
<proteinExistence type="predicted"/>
<sequence>MAADGYLQAVLLGRDTLHLIDNAVVQALPPDDHFSTHLHNTVELILCTEGTITLTLFQTPLTLEKNEYLVIYPHIPHCSDAGPEGCSILQLHFHTEAFRRLVADALKDRELYFLLDVAMDRRRFLKQRATEQFYDCVLYLEQELEQKRPNYRRMCDLYLFQLILLLSRQIGEGIAPGSSLGNRHLITAAQYIQQHYAEKITAGQVAEYCGVTPRRLTALFTEKLNMNFSTYLIYFRINKAIELMELHQGRYPLTRLALDTGFGSPAHFSRMFKEKMGVSPTRYFEALARS</sequence>
<dbReference type="Proteomes" id="UP000824193">
    <property type="component" value="Unassembled WGS sequence"/>
</dbReference>
<dbReference type="Gene3D" id="1.10.10.60">
    <property type="entry name" value="Homeodomain-like"/>
    <property type="match status" value="2"/>
</dbReference>
<organism evidence="6 7">
    <name type="scientific">Candidatus Allofournierella pullicola</name>
    <dbReference type="NCBI Taxonomy" id="2838596"/>
    <lineage>
        <taxon>Bacteria</taxon>
        <taxon>Bacillati</taxon>
        <taxon>Bacillota</taxon>
        <taxon>Clostridia</taxon>
        <taxon>Eubacteriales</taxon>
        <taxon>Oscillospiraceae</taxon>
        <taxon>Allofournierella</taxon>
    </lineage>
</organism>
<protein>
    <submittedName>
        <fullName evidence="6">AraC family transcriptional regulator</fullName>
    </submittedName>
</protein>
<evidence type="ECO:0000256" key="1">
    <source>
        <dbReference type="ARBA" id="ARBA00023015"/>
    </source>
</evidence>
<dbReference type="GO" id="GO:0043565">
    <property type="term" value="F:sequence-specific DNA binding"/>
    <property type="evidence" value="ECO:0007669"/>
    <property type="project" value="InterPro"/>
</dbReference>
<dbReference type="SUPFAM" id="SSF51215">
    <property type="entry name" value="Regulatory protein AraC"/>
    <property type="match status" value="1"/>
</dbReference>
<feature type="domain" description="HTH araC/xylS-type" evidence="5">
    <location>
        <begin position="186"/>
        <end position="286"/>
    </location>
</feature>
<dbReference type="InterPro" id="IPR037923">
    <property type="entry name" value="HTH-like"/>
</dbReference>